<feature type="domain" description="N-acetyltransferase" evidence="1">
    <location>
        <begin position="20"/>
        <end position="183"/>
    </location>
</feature>
<keyword evidence="3" id="KW-1185">Reference proteome</keyword>
<dbReference type="EMBL" id="BMJQ01000011">
    <property type="protein sequence ID" value="GGF31434.1"/>
    <property type="molecule type" value="Genomic_DNA"/>
</dbReference>
<comment type="caution">
    <text evidence="2">The sequence shown here is derived from an EMBL/GenBank/DDBJ whole genome shotgun (WGS) entry which is preliminary data.</text>
</comment>
<evidence type="ECO:0000259" key="1">
    <source>
        <dbReference type="PROSITE" id="PS51186"/>
    </source>
</evidence>
<dbReference type="InterPro" id="IPR016181">
    <property type="entry name" value="Acyl_CoA_acyltransferase"/>
</dbReference>
<accession>A0A8J3E6P4</accession>
<dbReference type="CDD" id="cd04301">
    <property type="entry name" value="NAT_SF"/>
    <property type="match status" value="1"/>
</dbReference>
<dbReference type="GO" id="GO:0016747">
    <property type="term" value="F:acyltransferase activity, transferring groups other than amino-acyl groups"/>
    <property type="evidence" value="ECO:0007669"/>
    <property type="project" value="InterPro"/>
</dbReference>
<dbReference type="InterPro" id="IPR000182">
    <property type="entry name" value="GNAT_dom"/>
</dbReference>
<reference evidence="2" key="2">
    <citation type="submission" date="2020-09" db="EMBL/GenBank/DDBJ databases">
        <authorList>
            <person name="Sun Q."/>
            <person name="Zhou Y."/>
        </authorList>
    </citation>
    <scope>NUCLEOTIDE SEQUENCE</scope>
    <source>
        <strain evidence="2">CGMCC 1.15725</strain>
    </source>
</reference>
<dbReference type="Gene3D" id="3.40.630.30">
    <property type="match status" value="1"/>
</dbReference>
<dbReference type="PROSITE" id="PS51186">
    <property type="entry name" value="GNAT"/>
    <property type="match status" value="1"/>
</dbReference>
<protein>
    <recommendedName>
        <fullName evidence="1">N-acetyltransferase domain-containing protein</fullName>
    </recommendedName>
</protein>
<proteinExistence type="predicted"/>
<sequence>MIQIAEAPPSAPSLFTVAGRRVFRLTEADAPMIQRLFARSADYFELVEGGPAGPDAALGQLRDGPAERASEDIINLGIADRDGGLAGLVGVLRHHRVPDQWYLGLMLLDPAWRGYGFGSTVYWSVQHWIERQGGRSILLAVVASNHRAHRFWQSLGFALPRSYPARRIGRRQHVLIEYEKALAG</sequence>
<organism evidence="2 3">
    <name type="scientific">Aliidongia dinghuensis</name>
    <dbReference type="NCBI Taxonomy" id="1867774"/>
    <lineage>
        <taxon>Bacteria</taxon>
        <taxon>Pseudomonadati</taxon>
        <taxon>Pseudomonadota</taxon>
        <taxon>Alphaproteobacteria</taxon>
        <taxon>Rhodospirillales</taxon>
        <taxon>Dongiaceae</taxon>
        <taxon>Aliidongia</taxon>
    </lineage>
</organism>
<dbReference type="RefSeq" id="WP_189049417.1">
    <property type="nucleotide sequence ID" value="NZ_BMJQ01000011.1"/>
</dbReference>
<evidence type="ECO:0000313" key="2">
    <source>
        <dbReference type="EMBL" id="GGF31434.1"/>
    </source>
</evidence>
<evidence type="ECO:0000313" key="3">
    <source>
        <dbReference type="Proteomes" id="UP000646365"/>
    </source>
</evidence>
<dbReference type="SUPFAM" id="SSF55729">
    <property type="entry name" value="Acyl-CoA N-acyltransferases (Nat)"/>
    <property type="match status" value="1"/>
</dbReference>
<reference evidence="2" key="1">
    <citation type="journal article" date="2014" name="Int. J. Syst. Evol. Microbiol.">
        <title>Complete genome sequence of Corynebacterium casei LMG S-19264T (=DSM 44701T), isolated from a smear-ripened cheese.</title>
        <authorList>
            <consortium name="US DOE Joint Genome Institute (JGI-PGF)"/>
            <person name="Walter F."/>
            <person name="Albersmeier A."/>
            <person name="Kalinowski J."/>
            <person name="Ruckert C."/>
        </authorList>
    </citation>
    <scope>NUCLEOTIDE SEQUENCE</scope>
    <source>
        <strain evidence="2">CGMCC 1.15725</strain>
    </source>
</reference>
<gene>
    <name evidence="2" type="ORF">GCM10011611_42010</name>
</gene>
<dbReference type="Pfam" id="PF00583">
    <property type="entry name" value="Acetyltransf_1"/>
    <property type="match status" value="1"/>
</dbReference>
<dbReference type="AlphaFoldDB" id="A0A8J3E6P4"/>
<dbReference type="Proteomes" id="UP000646365">
    <property type="component" value="Unassembled WGS sequence"/>
</dbReference>
<name>A0A8J3E6P4_9PROT</name>